<evidence type="ECO:0000313" key="3">
    <source>
        <dbReference type="Proteomes" id="UP000179441"/>
    </source>
</evidence>
<keyword evidence="3" id="KW-1185">Reference proteome</keyword>
<dbReference type="EMBL" id="MLIS01000001">
    <property type="protein sequence ID" value="OHU77498.1"/>
    <property type="molecule type" value="Genomic_DNA"/>
</dbReference>
<name>A0A1S1KQE8_MYCCH</name>
<sequence length="99" mass="10411">MRFAAVVVSAVMALSLAPMAAADPNWPVAGSGSASETISALESQGYEVQINWVNGNTLTPLVYCTVNGINNPDRSGTQVKANTTVYVDVSCPNYWDVGD</sequence>
<protein>
    <recommendedName>
        <fullName evidence="4">PASTA domain-containing protein</fullName>
    </recommendedName>
</protein>
<dbReference type="AlphaFoldDB" id="A0A1S1KQE8"/>
<evidence type="ECO:0000256" key="1">
    <source>
        <dbReference type="SAM" id="SignalP"/>
    </source>
</evidence>
<evidence type="ECO:0008006" key="4">
    <source>
        <dbReference type="Google" id="ProtNLM"/>
    </source>
</evidence>
<dbReference type="RefSeq" id="WP_070921716.1">
    <property type="nucleotide sequence ID" value="NZ_CP050145.1"/>
</dbReference>
<feature type="signal peptide" evidence="1">
    <location>
        <begin position="1"/>
        <end position="20"/>
    </location>
</feature>
<keyword evidence="1" id="KW-0732">Signal</keyword>
<reference evidence="2 3" key="1">
    <citation type="submission" date="2016-10" db="EMBL/GenBank/DDBJ databases">
        <title>Evaluation of Human, Veterinary and Environmental Mycobacterium chelonae Isolates by Core Genome Phylogenomic Analysis, Targeted Gene Comparison, and Anti-microbial Susceptibility Patterns: A Tale of Mistaken Identities.</title>
        <authorList>
            <person name="Fogelson S.B."/>
            <person name="Camus A.C."/>
            <person name="Lorenz W."/>
            <person name="Vasireddy R."/>
            <person name="Vasireddy S."/>
            <person name="Smith T."/>
            <person name="Brown-Elliott B.A."/>
            <person name="Wallace R.J.Jr."/>
            <person name="Hasan N.A."/>
            <person name="Reischl U."/>
            <person name="Sanchez S."/>
        </authorList>
    </citation>
    <scope>NUCLEOTIDE SEQUENCE [LARGE SCALE GENOMIC DNA]</scope>
    <source>
        <strain evidence="2 3">15518</strain>
    </source>
</reference>
<dbReference type="Proteomes" id="UP000179441">
    <property type="component" value="Unassembled WGS sequence"/>
</dbReference>
<gene>
    <name evidence="2" type="ORF">BKG84_02900</name>
</gene>
<proteinExistence type="predicted"/>
<accession>A0A1S1KQE8</accession>
<feature type="chain" id="PRO_5038814242" description="PASTA domain-containing protein" evidence="1">
    <location>
        <begin position="21"/>
        <end position="99"/>
    </location>
</feature>
<comment type="caution">
    <text evidence="2">The sequence shown here is derived from an EMBL/GenBank/DDBJ whole genome shotgun (WGS) entry which is preliminary data.</text>
</comment>
<evidence type="ECO:0000313" key="2">
    <source>
        <dbReference type="EMBL" id="OHU77498.1"/>
    </source>
</evidence>
<organism evidence="2 3">
    <name type="scientific">Mycobacteroides chelonae</name>
    <name type="common">Mycobacterium chelonae</name>
    <dbReference type="NCBI Taxonomy" id="1774"/>
    <lineage>
        <taxon>Bacteria</taxon>
        <taxon>Bacillati</taxon>
        <taxon>Actinomycetota</taxon>
        <taxon>Actinomycetes</taxon>
        <taxon>Mycobacteriales</taxon>
        <taxon>Mycobacteriaceae</taxon>
        <taxon>Mycobacteroides</taxon>
    </lineage>
</organism>